<evidence type="ECO:0000313" key="3">
    <source>
        <dbReference type="EMBL" id="OGK24690.1"/>
    </source>
</evidence>
<dbReference type="InterPro" id="IPR036291">
    <property type="entry name" value="NAD(P)-bd_dom_sf"/>
</dbReference>
<sequence>MNTIQSLKNKIILITGITGFVGSHLAKKLLSSGAVVFGTSRTHRSKNTFKLSVLNRSALSKLLKKLNVSICIHLGGVSIVQTGQTSPYHTFKTNIQGTLNILECCRQNGLEKVIIPSTSHVYGNNTVPYLEDYPPKPSRPYETSKTATDIISQSYAETFDLPVFIPRFVNIYGPGDLNFERLIPKTIKNALLDRPPTMWGGKVKRSFLYIDDAIDAYIKLASLKPQLGTNRIFNFGTGEVITIEALIKKIIKLSSKKLVIKRIEEGREHEIPSQYVSWKKAKRILKWEPKVSLNAGLKKTIHWYRKFLAVS</sequence>
<dbReference type="Proteomes" id="UP000177913">
    <property type="component" value="Unassembled WGS sequence"/>
</dbReference>
<dbReference type="PANTHER" id="PTHR43000">
    <property type="entry name" value="DTDP-D-GLUCOSE 4,6-DEHYDRATASE-RELATED"/>
    <property type="match status" value="1"/>
</dbReference>
<proteinExistence type="inferred from homology"/>
<dbReference type="AlphaFoldDB" id="A0A1F7GZY1"/>
<dbReference type="EMBL" id="MFZO01000031">
    <property type="protein sequence ID" value="OGK24690.1"/>
    <property type="molecule type" value="Genomic_DNA"/>
</dbReference>
<dbReference type="Gene3D" id="3.40.50.720">
    <property type="entry name" value="NAD(P)-binding Rossmann-like Domain"/>
    <property type="match status" value="1"/>
</dbReference>
<accession>A0A1F7GZY1</accession>
<name>A0A1F7GZY1_9BACT</name>
<protein>
    <recommendedName>
        <fullName evidence="2">NAD-dependent epimerase/dehydratase domain-containing protein</fullName>
    </recommendedName>
</protein>
<comment type="caution">
    <text evidence="3">The sequence shown here is derived from an EMBL/GenBank/DDBJ whole genome shotgun (WGS) entry which is preliminary data.</text>
</comment>
<dbReference type="Pfam" id="PF01370">
    <property type="entry name" value="Epimerase"/>
    <property type="match status" value="1"/>
</dbReference>
<dbReference type="SUPFAM" id="SSF51735">
    <property type="entry name" value="NAD(P)-binding Rossmann-fold domains"/>
    <property type="match status" value="1"/>
</dbReference>
<evidence type="ECO:0000256" key="1">
    <source>
        <dbReference type="ARBA" id="ARBA00007637"/>
    </source>
</evidence>
<gene>
    <name evidence="3" type="ORF">A3C25_01800</name>
</gene>
<reference evidence="3 4" key="1">
    <citation type="journal article" date="2016" name="Nat. Commun.">
        <title>Thousands of microbial genomes shed light on interconnected biogeochemical processes in an aquifer system.</title>
        <authorList>
            <person name="Anantharaman K."/>
            <person name="Brown C.T."/>
            <person name="Hug L.A."/>
            <person name="Sharon I."/>
            <person name="Castelle C.J."/>
            <person name="Probst A.J."/>
            <person name="Thomas B.C."/>
            <person name="Singh A."/>
            <person name="Wilkins M.J."/>
            <person name="Karaoz U."/>
            <person name="Brodie E.L."/>
            <person name="Williams K.H."/>
            <person name="Hubbard S.S."/>
            <person name="Banfield J.F."/>
        </authorList>
    </citation>
    <scope>NUCLEOTIDE SEQUENCE [LARGE SCALE GENOMIC DNA]</scope>
</reference>
<organism evidence="3 4">
    <name type="scientific">Candidatus Roizmanbacteria bacterium RIFCSPHIGHO2_02_FULL_38_11</name>
    <dbReference type="NCBI Taxonomy" id="1802039"/>
    <lineage>
        <taxon>Bacteria</taxon>
        <taxon>Candidatus Roizmaniibacteriota</taxon>
    </lineage>
</organism>
<dbReference type="InterPro" id="IPR001509">
    <property type="entry name" value="Epimerase_deHydtase"/>
</dbReference>
<evidence type="ECO:0000259" key="2">
    <source>
        <dbReference type="Pfam" id="PF01370"/>
    </source>
</evidence>
<comment type="similarity">
    <text evidence="1">Belongs to the NAD(P)-dependent epimerase/dehydratase family.</text>
</comment>
<feature type="domain" description="NAD-dependent epimerase/dehydratase" evidence="2">
    <location>
        <begin position="12"/>
        <end position="236"/>
    </location>
</feature>
<evidence type="ECO:0000313" key="4">
    <source>
        <dbReference type="Proteomes" id="UP000177913"/>
    </source>
</evidence>